<dbReference type="OrthoDB" id="16464at2759"/>
<evidence type="ECO:0000313" key="1">
    <source>
        <dbReference type="EMBL" id="RKP11887.1"/>
    </source>
</evidence>
<gene>
    <name evidence="1" type="ORF">BJ684DRAFT_17572</name>
</gene>
<evidence type="ECO:0008006" key="3">
    <source>
        <dbReference type="Google" id="ProtNLM"/>
    </source>
</evidence>
<name>A0A4P9XZN8_9FUNG</name>
<reference evidence="2" key="1">
    <citation type="journal article" date="2018" name="Nat. Microbiol.">
        <title>Leveraging single-cell genomics to expand the fungal tree of life.</title>
        <authorList>
            <person name="Ahrendt S.R."/>
            <person name="Quandt C.A."/>
            <person name="Ciobanu D."/>
            <person name="Clum A."/>
            <person name="Salamov A."/>
            <person name="Andreopoulos B."/>
            <person name="Cheng J.F."/>
            <person name="Woyke T."/>
            <person name="Pelin A."/>
            <person name="Henrissat B."/>
            <person name="Reynolds N.K."/>
            <person name="Benny G.L."/>
            <person name="Smith M.E."/>
            <person name="James T.Y."/>
            <person name="Grigoriev I.V."/>
        </authorList>
    </citation>
    <scope>NUCLEOTIDE SEQUENCE [LARGE SCALE GENOMIC DNA]</scope>
</reference>
<keyword evidence="2" id="KW-1185">Reference proteome</keyword>
<dbReference type="InterPro" id="IPR036291">
    <property type="entry name" value="NAD(P)-bd_dom_sf"/>
</dbReference>
<protein>
    <recommendedName>
        <fullName evidence="3">NmrA-like domain-containing protein</fullName>
    </recommendedName>
</protein>
<accession>A0A4P9XZN8</accession>
<dbReference type="Gene3D" id="3.40.50.720">
    <property type="entry name" value="NAD(P)-binding Rossmann-like Domain"/>
    <property type="match status" value="1"/>
</dbReference>
<dbReference type="SUPFAM" id="SSF51735">
    <property type="entry name" value="NAD(P)-binding Rossmann-fold domains"/>
    <property type="match status" value="1"/>
</dbReference>
<evidence type="ECO:0000313" key="2">
    <source>
        <dbReference type="Proteomes" id="UP000267251"/>
    </source>
</evidence>
<proteinExistence type="predicted"/>
<dbReference type="EMBL" id="KZ988597">
    <property type="protein sequence ID" value="RKP11887.1"/>
    <property type="molecule type" value="Genomic_DNA"/>
</dbReference>
<organism evidence="1 2">
    <name type="scientific">Piptocephalis cylindrospora</name>
    <dbReference type="NCBI Taxonomy" id="1907219"/>
    <lineage>
        <taxon>Eukaryota</taxon>
        <taxon>Fungi</taxon>
        <taxon>Fungi incertae sedis</taxon>
        <taxon>Zoopagomycota</taxon>
        <taxon>Zoopagomycotina</taxon>
        <taxon>Zoopagomycetes</taxon>
        <taxon>Zoopagales</taxon>
        <taxon>Piptocephalidaceae</taxon>
        <taxon>Piptocephalis</taxon>
    </lineage>
</organism>
<dbReference type="Proteomes" id="UP000267251">
    <property type="component" value="Unassembled WGS sequence"/>
</dbReference>
<dbReference type="AlphaFoldDB" id="A0A4P9XZN8"/>
<sequence length="167" mass="19046">MACHTIHVDDIVEATWEATQWYRKKGRSGTVIFNLADKGKTTHGDIVRAVGKVFDVPVQFYGSIKLKMYHVALKMEMVRDEVNEKHMKPWTKLLEDSGIHNSQLSPYMDETYLQFEEVNVDGGKLTRETGYQYKWSGVTVEGLKAQVASYQRAGIWPKETKMEGGKA</sequence>